<feature type="region of interest" description="Disordered" evidence="1">
    <location>
        <begin position="1"/>
        <end position="36"/>
    </location>
</feature>
<dbReference type="Pfam" id="PF18646">
    <property type="entry name" value="DUF5632"/>
    <property type="match status" value="1"/>
</dbReference>
<feature type="domain" description="DUF5631" evidence="2">
    <location>
        <begin position="305"/>
        <end position="399"/>
    </location>
</feature>
<reference evidence="4 5" key="1">
    <citation type="submission" date="2013-12" db="EMBL/GenBank/DDBJ databases">
        <authorList>
            <person name="Brown-Elliot B."/>
            <person name="Wallace R."/>
            <person name="Lenaerts A."/>
            <person name="Ordway D."/>
            <person name="DeGroote M.A."/>
            <person name="Parker T."/>
            <person name="Sizemore C."/>
            <person name="Tallon L.J."/>
            <person name="Sadzewicz L.K."/>
            <person name="Sengamalay N."/>
            <person name="Fraser C.M."/>
            <person name="Hine E."/>
            <person name="Shefchek K.A."/>
            <person name="Das S.P."/>
            <person name="Tettelin H."/>
        </authorList>
    </citation>
    <scope>NUCLEOTIDE SEQUENCE [LARGE SCALE GENOMIC DNA]</scope>
    <source>
        <strain evidence="4 5">662</strain>
    </source>
</reference>
<dbReference type="AlphaFoldDB" id="X7YZ30"/>
<dbReference type="InterPro" id="IPR040604">
    <property type="entry name" value="DUF5632"/>
</dbReference>
<organism evidence="4 5">
    <name type="scientific">Mycobacterium kansasii 662</name>
    <dbReference type="NCBI Taxonomy" id="1299326"/>
    <lineage>
        <taxon>Bacteria</taxon>
        <taxon>Bacillati</taxon>
        <taxon>Actinomycetota</taxon>
        <taxon>Actinomycetes</taxon>
        <taxon>Mycobacteriales</taxon>
        <taxon>Mycobacteriaceae</taxon>
        <taxon>Mycobacterium</taxon>
    </lineage>
</organism>
<name>X7YZ30_MYCKA</name>
<evidence type="ECO:0000256" key="1">
    <source>
        <dbReference type="SAM" id="MobiDB-lite"/>
    </source>
</evidence>
<feature type="region of interest" description="Disordered" evidence="1">
    <location>
        <begin position="133"/>
        <end position="154"/>
    </location>
</feature>
<evidence type="ECO:0000259" key="3">
    <source>
        <dbReference type="Pfam" id="PF18646"/>
    </source>
</evidence>
<dbReference type="EMBL" id="JAOA01000009">
    <property type="protein sequence ID" value="EUA12447.1"/>
    <property type="molecule type" value="Genomic_DNA"/>
</dbReference>
<proteinExistence type="predicted"/>
<dbReference type="Pfam" id="PF18645">
    <property type="entry name" value="DUF5631"/>
    <property type="match status" value="1"/>
</dbReference>
<feature type="compositionally biased region" description="Low complexity" evidence="1">
    <location>
        <begin position="1"/>
        <end position="18"/>
    </location>
</feature>
<evidence type="ECO:0008006" key="6">
    <source>
        <dbReference type="Google" id="ProtNLM"/>
    </source>
</evidence>
<feature type="compositionally biased region" description="Low complexity" evidence="1">
    <location>
        <begin position="27"/>
        <end position="36"/>
    </location>
</feature>
<dbReference type="Proteomes" id="UP000020561">
    <property type="component" value="Unassembled WGS sequence"/>
</dbReference>
<evidence type="ECO:0000313" key="4">
    <source>
        <dbReference type="EMBL" id="EUA12447.1"/>
    </source>
</evidence>
<protein>
    <recommendedName>
        <fullName evidence="6">Tat (Twin-arginine translocation) pathway signal sequence containing protein</fullName>
    </recommendedName>
</protein>
<accession>X7YZ30</accession>
<evidence type="ECO:0000313" key="5">
    <source>
        <dbReference type="Proteomes" id="UP000020561"/>
    </source>
</evidence>
<feature type="domain" description="DUF5632" evidence="3">
    <location>
        <begin position="197"/>
        <end position="278"/>
    </location>
</feature>
<sequence>MMTGQPAAAGAQSLSAGAMHAMDPGSASPAQTPAPLTPPTVAAPTMAAVGIESAAIHPAVDAAATPAGPPVMSTGDSGTASVTPAVVTGAPIPAAPAVSGPAVAAGPLPAYGADLRPPVVAPPAVPSIPAGPVSGAAVAPSVSSSPSAGGPLVSPVERSAASIASGQTANSSAMTGASAVSAATGATVGVVTTRAVEQQRLQRIVDAVARQESRLSWAAGLRDDGSTTLLVTDLAGGWIPPHVRLTANVTLLEPTARRRDASVVDLLGAVVTAAAHEPNAYVAEPGPDAPALTGDRAARSAAPKVDELGPTLVEAVRRRDGLPRIAQAIAAPAVRRTGVLENETKMLRDRIAAIQESVLDAYPNQDLSAVGDWMLMAAIDALIDGHEYLANYHMAWYAVICRRGGSSGFAA</sequence>
<dbReference type="InterPro" id="IPR040833">
    <property type="entry name" value="DUF5631"/>
</dbReference>
<comment type="caution">
    <text evidence="4">The sequence shown here is derived from an EMBL/GenBank/DDBJ whole genome shotgun (WGS) entry which is preliminary data.</text>
</comment>
<gene>
    <name evidence="4" type="ORF">I545_4993</name>
</gene>
<evidence type="ECO:0000259" key="2">
    <source>
        <dbReference type="Pfam" id="PF18645"/>
    </source>
</evidence>
<dbReference type="PATRIC" id="fig|1299326.3.peg.4812"/>